<organism evidence="1 2">
    <name type="scientific">Ambrosiozyma monospora</name>
    <name type="common">Yeast</name>
    <name type="synonym">Endomycopsis monosporus</name>
    <dbReference type="NCBI Taxonomy" id="43982"/>
    <lineage>
        <taxon>Eukaryota</taxon>
        <taxon>Fungi</taxon>
        <taxon>Dikarya</taxon>
        <taxon>Ascomycota</taxon>
        <taxon>Saccharomycotina</taxon>
        <taxon>Pichiomycetes</taxon>
        <taxon>Pichiales</taxon>
        <taxon>Pichiaceae</taxon>
        <taxon>Ambrosiozyma</taxon>
    </lineage>
</organism>
<dbReference type="Proteomes" id="UP001165064">
    <property type="component" value="Unassembled WGS sequence"/>
</dbReference>
<accession>A0ACB5U845</accession>
<protein>
    <submittedName>
        <fullName evidence="1">Unnamed protein product</fullName>
    </submittedName>
</protein>
<sequence>MARLASESLVYWTKAYGLLEGSLKTLTKEIKPHCLKWLVTDWQRTSSERLEDKLATKTQADGLPLLSELSPALIVDLTLAATSLPVSTSAILVLPSSISPKSTRSS</sequence>
<proteinExistence type="predicted"/>
<dbReference type="EMBL" id="BSXS01013599">
    <property type="protein sequence ID" value="GMF04245.1"/>
    <property type="molecule type" value="Genomic_DNA"/>
</dbReference>
<evidence type="ECO:0000313" key="2">
    <source>
        <dbReference type="Proteomes" id="UP001165064"/>
    </source>
</evidence>
<evidence type="ECO:0000313" key="1">
    <source>
        <dbReference type="EMBL" id="GMF04245.1"/>
    </source>
</evidence>
<comment type="caution">
    <text evidence="1">The sequence shown here is derived from an EMBL/GenBank/DDBJ whole genome shotgun (WGS) entry which is preliminary data.</text>
</comment>
<reference evidence="1" key="1">
    <citation type="submission" date="2023-04" db="EMBL/GenBank/DDBJ databases">
        <title>Ambrosiozyma monospora NBRC 10751.</title>
        <authorList>
            <person name="Ichikawa N."/>
            <person name="Sato H."/>
            <person name="Tonouchi N."/>
        </authorList>
    </citation>
    <scope>NUCLEOTIDE SEQUENCE</scope>
    <source>
        <strain evidence="1">NBRC 10751</strain>
    </source>
</reference>
<keyword evidence="2" id="KW-1185">Reference proteome</keyword>
<gene>
    <name evidence="1" type="ORF">Amon02_001204800</name>
</gene>
<name>A0ACB5U845_AMBMO</name>